<dbReference type="Pfam" id="PF00271">
    <property type="entry name" value="Helicase_C"/>
    <property type="match status" value="1"/>
</dbReference>
<evidence type="ECO:0000256" key="6">
    <source>
        <dbReference type="ARBA" id="ARBA00022737"/>
    </source>
</evidence>
<dbReference type="InterPro" id="IPR011545">
    <property type="entry name" value="DEAD/DEAH_box_helicase_dom"/>
</dbReference>
<dbReference type="Pfam" id="PF03368">
    <property type="entry name" value="Dicer_dimer"/>
    <property type="match status" value="1"/>
</dbReference>
<evidence type="ECO:0000256" key="7">
    <source>
        <dbReference type="ARBA" id="ARBA00022741"/>
    </source>
</evidence>
<evidence type="ECO:0000313" key="25">
    <source>
        <dbReference type="EMBL" id="KAK0643580.1"/>
    </source>
</evidence>
<dbReference type="PROSITE" id="PS00517">
    <property type="entry name" value="RNASE_3_1"/>
    <property type="match status" value="1"/>
</dbReference>
<feature type="domain" description="RNase III" evidence="20">
    <location>
        <begin position="1011"/>
        <end position="1151"/>
    </location>
</feature>
<dbReference type="InterPro" id="IPR003100">
    <property type="entry name" value="PAZ_dom"/>
</dbReference>
<dbReference type="GO" id="GO:0004525">
    <property type="term" value="F:ribonuclease III activity"/>
    <property type="evidence" value="ECO:0007669"/>
    <property type="project" value="InterPro"/>
</dbReference>
<dbReference type="FunFam" id="3.40.50.300:FF:000628">
    <property type="entry name" value="Endoribonuclease Dicer"/>
    <property type="match status" value="1"/>
</dbReference>
<dbReference type="GO" id="GO:0004386">
    <property type="term" value="F:helicase activity"/>
    <property type="evidence" value="ECO:0007669"/>
    <property type="project" value="UniProtKB-KW"/>
</dbReference>
<comment type="caution">
    <text evidence="25">The sequence shown here is derived from an EMBL/GenBank/DDBJ whole genome shotgun (WGS) entry which is preliminary data.</text>
</comment>
<dbReference type="GO" id="GO:0005634">
    <property type="term" value="C:nucleus"/>
    <property type="evidence" value="ECO:0007669"/>
    <property type="project" value="TreeGrafter"/>
</dbReference>
<dbReference type="PROSITE" id="PS50821">
    <property type="entry name" value="PAZ"/>
    <property type="match status" value="1"/>
</dbReference>
<evidence type="ECO:0000259" key="24">
    <source>
        <dbReference type="PROSITE" id="PS51327"/>
    </source>
</evidence>
<organism evidence="25 26">
    <name type="scientific">Cercophora newfieldiana</name>
    <dbReference type="NCBI Taxonomy" id="92897"/>
    <lineage>
        <taxon>Eukaryota</taxon>
        <taxon>Fungi</taxon>
        <taxon>Dikarya</taxon>
        <taxon>Ascomycota</taxon>
        <taxon>Pezizomycotina</taxon>
        <taxon>Sordariomycetes</taxon>
        <taxon>Sordariomycetidae</taxon>
        <taxon>Sordariales</taxon>
        <taxon>Lasiosphaeriaceae</taxon>
        <taxon>Cercophora</taxon>
    </lineage>
</organism>
<keyword evidence="9" id="KW-0347">Helicase</keyword>
<accession>A0AA40CM50</accession>
<evidence type="ECO:0000256" key="14">
    <source>
        <dbReference type="ARBA" id="ARBA00023118"/>
    </source>
</evidence>
<dbReference type="CDD" id="cd00593">
    <property type="entry name" value="RIBOc"/>
    <property type="match status" value="2"/>
</dbReference>
<dbReference type="GO" id="GO:0050688">
    <property type="term" value="P:regulation of defense response to virus"/>
    <property type="evidence" value="ECO:0007669"/>
    <property type="project" value="UniProtKB-KW"/>
</dbReference>
<dbReference type="Gene3D" id="1.10.1520.10">
    <property type="entry name" value="Ribonuclease III domain"/>
    <property type="match status" value="2"/>
</dbReference>
<keyword evidence="5" id="KW-0479">Metal-binding</keyword>
<evidence type="ECO:0000259" key="19">
    <source>
        <dbReference type="PROSITE" id="PS50137"/>
    </source>
</evidence>
<feature type="domain" description="Helicase ATP-binding" evidence="22">
    <location>
        <begin position="82"/>
        <end position="264"/>
    </location>
</feature>
<dbReference type="SUPFAM" id="SSF52540">
    <property type="entry name" value="P-loop containing nucleoside triphosphate hydrolases"/>
    <property type="match status" value="1"/>
</dbReference>
<evidence type="ECO:0000256" key="8">
    <source>
        <dbReference type="ARBA" id="ARBA00022801"/>
    </source>
</evidence>
<dbReference type="Gene3D" id="3.30.160.380">
    <property type="entry name" value="Dicer dimerisation domain"/>
    <property type="match status" value="1"/>
</dbReference>
<dbReference type="SUPFAM" id="SSF69065">
    <property type="entry name" value="RNase III domain-like"/>
    <property type="match status" value="2"/>
</dbReference>
<evidence type="ECO:0000256" key="11">
    <source>
        <dbReference type="ARBA" id="ARBA00022840"/>
    </source>
</evidence>
<evidence type="ECO:0000259" key="21">
    <source>
        <dbReference type="PROSITE" id="PS50821"/>
    </source>
</evidence>
<feature type="domain" description="Helicase C-terminal" evidence="23">
    <location>
        <begin position="398"/>
        <end position="568"/>
    </location>
</feature>
<dbReference type="GO" id="GO:0003723">
    <property type="term" value="F:RNA binding"/>
    <property type="evidence" value="ECO:0007669"/>
    <property type="project" value="UniProtKB-UniRule"/>
</dbReference>
<dbReference type="GO" id="GO:0030422">
    <property type="term" value="P:siRNA processing"/>
    <property type="evidence" value="ECO:0007669"/>
    <property type="project" value="TreeGrafter"/>
</dbReference>
<evidence type="ECO:0000256" key="3">
    <source>
        <dbReference type="ARBA" id="ARBA00020797"/>
    </source>
</evidence>
<keyword evidence="11" id="KW-0067">ATP-binding</keyword>
<evidence type="ECO:0000256" key="10">
    <source>
        <dbReference type="ARBA" id="ARBA00022833"/>
    </source>
</evidence>
<dbReference type="PROSITE" id="PS51194">
    <property type="entry name" value="HELICASE_CTER"/>
    <property type="match status" value="1"/>
</dbReference>
<gene>
    <name evidence="25" type="ORF">B0T16DRAFT_332025</name>
</gene>
<evidence type="ECO:0000256" key="5">
    <source>
        <dbReference type="ARBA" id="ARBA00022723"/>
    </source>
</evidence>
<dbReference type="PROSITE" id="PS50142">
    <property type="entry name" value="RNASE_3_2"/>
    <property type="match status" value="2"/>
</dbReference>
<dbReference type="Pfam" id="PF00636">
    <property type="entry name" value="Ribonuclease_3"/>
    <property type="match status" value="2"/>
</dbReference>
<keyword evidence="14" id="KW-0051">Antiviral defense</keyword>
<keyword evidence="6" id="KW-0677">Repeat</keyword>
<keyword evidence="10" id="KW-0862">Zinc</keyword>
<name>A0AA40CM50_9PEZI</name>
<feature type="region of interest" description="Disordered" evidence="18">
    <location>
        <begin position="1"/>
        <end position="26"/>
    </location>
</feature>
<dbReference type="InterPro" id="IPR014001">
    <property type="entry name" value="Helicase_ATP-bd"/>
</dbReference>
<evidence type="ECO:0000256" key="9">
    <source>
        <dbReference type="ARBA" id="ARBA00022806"/>
    </source>
</evidence>
<evidence type="ECO:0000256" key="12">
    <source>
        <dbReference type="ARBA" id="ARBA00022842"/>
    </source>
</evidence>
<dbReference type="SMART" id="SM00490">
    <property type="entry name" value="HELICc"/>
    <property type="match status" value="1"/>
</dbReference>
<dbReference type="GO" id="GO:0051607">
    <property type="term" value="P:defense response to virus"/>
    <property type="evidence" value="ECO:0007669"/>
    <property type="project" value="UniProtKB-KW"/>
</dbReference>
<dbReference type="Pfam" id="PF00270">
    <property type="entry name" value="DEAD"/>
    <property type="match status" value="1"/>
</dbReference>
<feature type="domain" description="RNase III" evidence="20">
    <location>
        <begin position="1204"/>
        <end position="1367"/>
    </location>
</feature>
<keyword evidence="12" id="KW-0460">Magnesium</keyword>
<dbReference type="InterPro" id="IPR038248">
    <property type="entry name" value="Dicer_dimer_sf"/>
</dbReference>
<evidence type="ECO:0000256" key="17">
    <source>
        <dbReference type="PROSITE-ProRule" id="PRU00657"/>
    </source>
</evidence>
<dbReference type="InterPro" id="IPR056755">
    <property type="entry name" value="DSRM_2"/>
</dbReference>
<dbReference type="SMART" id="SM00487">
    <property type="entry name" value="DEXDc"/>
    <property type="match status" value="1"/>
</dbReference>
<dbReference type="InterPro" id="IPR027417">
    <property type="entry name" value="P-loop_NTPase"/>
</dbReference>
<evidence type="ECO:0000256" key="15">
    <source>
        <dbReference type="ARBA" id="ARBA00023211"/>
    </source>
</evidence>
<dbReference type="FunFam" id="1.10.1520.10:FF:000015">
    <property type="entry name" value="Dicer-like protein 1"/>
    <property type="match status" value="1"/>
</dbReference>
<evidence type="ECO:0000313" key="26">
    <source>
        <dbReference type="Proteomes" id="UP001174936"/>
    </source>
</evidence>
<dbReference type="Gene3D" id="1.20.1320.30">
    <property type="match status" value="1"/>
</dbReference>
<comment type="cofactor">
    <cofactor evidence="1">
        <name>Mn(2+)</name>
        <dbReference type="ChEBI" id="CHEBI:29035"/>
    </cofactor>
</comment>
<evidence type="ECO:0000259" key="20">
    <source>
        <dbReference type="PROSITE" id="PS50142"/>
    </source>
</evidence>
<evidence type="ECO:0000259" key="23">
    <source>
        <dbReference type="PROSITE" id="PS51194"/>
    </source>
</evidence>
<dbReference type="Pfam" id="PF24995">
    <property type="entry name" value="DSRM_2"/>
    <property type="match status" value="1"/>
</dbReference>
<dbReference type="InterPro" id="IPR005034">
    <property type="entry name" value="Dicer_dimerisation"/>
</dbReference>
<dbReference type="Gene3D" id="3.40.50.300">
    <property type="entry name" value="P-loop containing nucleotide triphosphate hydrolases"/>
    <property type="match status" value="2"/>
</dbReference>
<keyword evidence="8" id="KW-0378">Hydrolase</keyword>
<keyword evidence="15" id="KW-0464">Manganese</keyword>
<feature type="domain" description="Dicer dsRNA-binding fold" evidence="24">
    <location>
        <begin position="598"/>
        <end position="688"/>
    </location>
</feature>
<dbReference type="PROSITE" id="PS51192">
    <property type="entry name" value="HELICASE_ATP_BIND_1"/>
    <property type="match status" value="1"/>
</dbReference>
<dbReference type="GO" id="GO:0046872">
    <property type="term" value="F:metal ion binding"/>
    <property type="evidence" value="ECO:0007669"/>
    <property type="project" value="UniProtKB-KW"/>
</dbReference>
<keyword evidence="7" id="KW-0547">Nucleotide-binding</keyword>
<evidence type="ECO:0000256" key="13">
    <source>
        <dbReference type="ARBA" id="ARBA00022884"/>
    </source>
</evidence>
<comment type="similarity">
    <text evidence="16 17">Belongs to the helicase family. Dicer subfamily.</text>
</comment>
<dbReference type="PANTHER" id="PTHR14950">
    <property type="entry name" value="DICER-RELATED"/>
    <property type="match status" value="1"/>
</dbReference>
<sequence length="1512" mass="172083">MSDSDDDGGKKWVFNPSKPRKISEKRRADEAAFDSWIEKNRSSLAQRPRKVPLGDYQSAYALVQQYERKEIISTPREYQLELFEKAKNQNIIAVLDTGSGKTLIAALLLRWTLQNEVEARAKGEPKRVAFFLVDKVALVFQQHAVLTCNLDYPIAEFCGEMVDGKETREFWNEVFNDNMAIVCTADILRNCLHRSWIRMHQINLIIFDEAHHTKKEHPYASIIKDFYARAPPEEHRPRIFGMTASPVDSKDEPERAAAELEGLLHSQIVTVSNPAELQHTVCKPKKEIKHEYERVMFPGTSLQRSLTILLGHQWMFKKAILFANTAAAALGPWCVDRFLQKIFEDETQESMEGKTSRDTYLDKASASLYLDQIQKARQIVESHTFERPVLDLTPLSDKVIQLANILRDRYRDTDANRRCIVFVDQRRTAILLADLFQQPEMESEIPGLRVGTLMGGGSVSGVNNTSFREQVLTILKFQQGSLNCIFATSIAEEGLDIPDCNIIIRFDLCKTLIQYIQSRGRARQEGSEYIHMIERGNQADLEHVQRTYASETQLRDFCQTLPEDRKLKGIDFGPESFPSKGREYIVPKTGAKLNYRESLVYLATFVACLPHPPEVNLTPEYVVSPVGGGYQCEVLLPSVSPITKASGRAYSSKAMAKCSAAFEMCLELIKGKYLDGHLLPVFTKQLPALRNARLAVSSKKRAEYNMRIKPERWSVLGEPTELYLMALTLAKPDALGRRSRPLLLLTRDPIPRIAPFPIFLGTDRSTEVLCTPLPAAIRVNSDSLQSLTATTLRLFDDVFSKLYKASASELPYFIASARQDHSFDFSSVTDPNDILDWDLVRFVSENEKLSYSFDAADEFFHNKFVSDPWDGSRKFYLLGRRKDMKPTDPVPPGVVAPGRRAWMKCQDHDILNYSNSLWSASRAKRVFEKDQPVVEAELLSNRRNILDENVIDEDMESKRCFLILEPMRISPFPVEVVAMAYNFPAIIHRIESNLIALDACKVMGLSNIRPDLALEAFTKDSDNSDEHDVEQINFQGGMGNNYERLEFLGDCFLKMATTISIYTQVQDQSEFHLHCERMALLCNQNLFNNALEVKLEEYIRSMAFNRRIWYPEGLTLERGKRTGATRKHALGDKSIADVCEALIGAAYLTTYREGEGSFDMAVQAVTAVVKDPKHTMRSYSQYYEAYKKPKWQTEEPTAVQIDMARKFHERMGYKFTHPRLLRSAFCHPSYPRSYENLPSYQRLEFLGDSLFDMVCIDYIFHRYPGADPQWLTEHKMAMVSNQFLGCLAFYLGFHRSILALSPAVPNEIAVYVADMETALAAAKDEAVKAGKTEAEFKRSFWLECGRPPKALPDVVEAYIGAIFVDSEYNFGVVQGFFDQHVKPWFEDMRVYDTYANKHPANLVREMMQDKFHCSDWRMLSKLAAMPSDNEDSAVGLLGGGNTRSQKVVCGILVHGRMLAYAVSESTRYGKHAAAKKAVKMLENMEFDEFRGRYRCDCVIDANPEEDPVGLLI</sequence>
<keyword evidence="26" id="KW-1185">Reference proteome</keyword>
<evidence type="ECO:0000256" key="4">
    <source>
        <dbReference type="ARBA" id="ARBA00022721"/>
    </source>
</evidence>
<dbReference type="PROSITE" id="PS50137">
    <property type="entry name" value="DS_RBD"/>
    <property type="match status" value="1"/>
</dbReference>
<dbReference type="InterPro" id="IPR014720">
    <property type="entry name" value="dsRBD_dom"/>
</dbReference>
<dbReference type="EMBL" id="JAULSV010000005">
    <property type="protein sequence ID" value="KAK0643580.1"/>
    <property type="molecule type" value="Genomic_DNA"/>
</dbReference>
<evidence type="ECO:0000256" key="18">
    <source>
        <dbReference type="SAM" id="MobiDB-lite"/>
    </source>
</evidence>
<dbReference type="SMART" id="SM00535">
    <property type="entry name" value="RIBOc"/>
    <property type="match status" value="2"/>
</dbReference>
<feature type="domain" description="DRBM" evidence="19">
    <location>
        <begin position="1398"/>
        <end position="1483"/>
    </location>
</feature>
<dbReference type="InterPro" id="IPR001650">
    <property type="entry name" value="Helicase_C-like"/>
</dbReference>
<keyword evidence="4" id="KW-0930">Antiviral protein</keyword>
<dbReference type="GO" id="GO:0005524">
    <property type="term" value="F:ATP binding"/>
    <property type="evidence" value="ECO:0007669"/>
    <property type="project" value="UniProtKB-KW"/>
</dbReference>
<feature type="domain" description="PAZ" evidence="21">
    <location>
        <begin position="838"/>
        <end position="971"/>
    </location>
</feature>
<dbReference type="GO" id="GO:0005737">
    <property type="term" value="C:cytoplasm"/>
    <property type="evidence" value="ECO:0007669"/>
    <property type="project" value="TreeGrafter"/>
</dbReference>
<evidence type="ECO:0000256" key="2">
    <source>
        <dbReference type="ARBA" id="ARBA00001946"/>
    </source>
</evidence>
<keyword evidence="13 17" id="KW-0694">RNA-binding</keyword>
<reference evidence="25" key="1">
    <citation type="submission" date="2023-06" db="EMBL/GenBank/DDBJ databases">
        <title>Genome-scale phylogeny and comparative genomics of the fungal order Sordariales.</title>
        <authorList>
            <consortium name="Lawrence Berkeley National Laboratory"/>
            <person name="Hensen N."/>
            <person name="Bonometti L."/>
            <person name="Westerberg I."/>
            <person name="Brannstrom I.O."/>
            <person name="Guillou S."/>
            <person name="Cros-Aarteil S."/>
            <person name="Calhoun S."/>
            <person name="Haridas S."/>
            <person name="Kuo A."/>
            <person name="Mondo S."/>
            <person name="Pangilinan J."/>
            <person name="Riley R."/>
            <person name="Labutti K."/>
            <person name="Andreopoulos B."/>
            <person name="Lipzen A."/>
            <person name="Chen C."/>
            <person name="Yanf M."/>
            <person name="Daum C."/>
            <person name="Ng V."/>
            <person name="Clum A."/>
            <person name="Steindorff A."/>
            <person name="Ohm R."/>
            <person name="Martin F."/>
            <person name="Silar P."/>
            <person name="Natvig D."/>
            <person name="Lalanne C."/>
            <person name="Gautier V."/>
            <person name="Ament-Velasquez S.L."/>
            <person name="Kruys A."/>
            <person name="Hutchinson M.I."/>
            <person name="Powell A.J."/>
            <person name="Barry K."/>
            <person name="Miller A.N."/>
            <person name="Grigoriev I.V."/>
            <person name="Debuchy R."/>
            <person name="Gladieux P."/>
            <person name="Thoren M.H."/>
            <person name="Johannesson H."/>
        </authorList>
    </citation>
    <scope>NUCLEOTIDE SEQUENCE</scope>
    <source>
        <strain evidence="25">SMH2532-1</strain>
    </source>
</reference>
<evidence type="ECO:0000256" key="16">
    <source>
        <dbReference type="ARBA" id="ARBA00035116"/>
    </source>
</evidence>
<proteinExistence type="inferred from homology"/>
<dbReference type="CDD" id="cd18802">
    <property type="entry name" value="SF2_C_dicer"/>
    <property type="match status" value="1"/>
</dbReference>
<dbReference type="CDD" id="cd18034">
    <property type="entry name" value="DEXHc_dicer"/>
    <property type="match status" value="1"/>
</dbReference>
<comment type="cofactor">
    <cofactor evidence="2">
        <name>Mg(2+)</name>
        <dbReference type="ChEBI" id="CHEBI:18420"/>
    </cofactor>
</comment>
<dbReference type="InterPro" id="IPR036389">
    <property type="entry name" value="RNase_III_sf"/>
</dbReference>
<protein>
    <recommendedName>
        <fullName evidence="3">Dicer-like protein 1</fullName>
    </recommendedName>
</protein>
<evidence type="ECO:0000256" key="1">
    <source>
        <dbReference type="ARBA" id="ARBA00001936"/>
    </source>
</evidence>
<dbReference type="PANTHER" id="PTHR14950:SF62">
    <property type="entry name" value="DICER-LIKE PROTEIN 1"/>
    <property type="match status" value="1"/>
</dbReference>
<evidence type="ECO:0000259" key="22">
    <source>
        <dbReference type="PROSITE" id="PS51192"/>
    </source>
</evidence>
<dbReference type="Proteomes" id="UP001174936">
    <property type="component" value="Unassembled WGS sequence"/>
</dbReference>
<dbReference type="PROSITE" id="PS51327">
    <property type="entry name" value="DICER_DSRBF"/>
    <property type="match status" value="1"/>
</dbReference>
<dbReference type="InterPro" id="IPR000999">
    <property type="entry name" value="RNase_III_dom"/>
</dbReference>